<dbReference type="Gene3D" id="3.30.40.10">
    <property type="entry name" value="Zinc/RING finger domain, C3HC4 (zinc finger)"/>
    <property type="match status" value="1"/>
</dbReference>
<evidence type="ECO:0000259" key="6">
    <source>
        <dbReference type="Pfam" id="PF25298"/>
    </source>
</evidence>
<evidence type="ECO:0000313" key="7">
    <source>
        <dbReference type="EMBL" id="CAH2097145.1"/>
    </source>
</evidence>
<dbReference type="Pfam" id="PF25298">
    <property type="entry name" value="Baculo_FP_2nd"/>
    <property type="match status" value="1"/>
</dbReference>
<dbReference type="Proteomes" id="UP001153954">
    <property type="component" value="Unassembled WGS sequence"/>
</dbReference>
<keyword evidence="1" id="KW-0479">Metal-binding</keyword>
<dbReference type="EMBL" id="CAKOGL010000017">
    <property type="protein sequence ID" value="CAH2097145.1"/>
    <property type="molecule type" value="Genomic_DNA"/>
</dbReference>
<dbReference type="InterPro" id="IPR013083">
    <property type="entry name" value="Znf_RING/FYVE/PHD"/>
</dbReference>
<name>A0AAU9UK15_EUPED</name>
<gene>
    <name evidence="7" type="ORF">EEDITHA_LOCUS12404</name>
</gene>
<dbReference type="InterPro" id="IPR011011">
    <property type="entry name" value="Znf_FYVE_PHD"/>
</dbReference>
<keyword evidence="3" id="KW-0862">Zinc</keyword>
<evidence type="ECO:0000256" key="1">
    <source>
        <dbReference type="ARBA" id="ARBA00022723"/>
    </source>
</evidence>
<sequence>MPKSRLECCQRLSSSAEIIKCQTCKNKFHYACVSTSETPYTQVTEDYKNKWVCSVCLRRNKGDIIEPTGGVPVHTATSDYVENVTIRCKETTNSNIDHIITSSVSMQEVRNIVREELQILFESFSKDMMKQIDCKFQEMIHNMTVINTSIEFLEQKYEDVRQELSLKSETILHLKRENKSLRTDVNDLQSRLLPDCDRRRVMFFECMYSRACNVEVQCVPEFKNENLVATINQIASVIKCDIDKKDVITCTRVMKLNKDSPRPRSVLVKFSSPRVRDTFLAASIEFNKKAKTNLDKLNTSHLGIGGDKKPVYICEHLTPAVKALHAEARLCSKKLGYRFVWVKNGRIFMRKSDKSDYIYIKNSEVLKGLK</sequence>
<reference evidence="7" key="1">
    <citation type="submission" date="2022-03" db="EMBL/GenBank/DDBJ databases">
        <authorList>
            <person name="Tunstrom K."/>
        </authorList>
    </citation>
    <scope>NUCLEOTIDE SEQUENCE</scope>
</reference>
<feature type="domain" description="FP protein C-terminal" evidence="6">
    <location>
        <begin position="318"/>
        <end position="367"/>
    </location>
</feature>
<organism evidence="7 8">
    <name type="scientific">Euphydryas editha</name>
    <name type="common">Edith's checkerspot</name>
    <dbReference type="NCBI Taxonomy" id="104508"/>
    <lineage>
        <taxon>Eukaryota</taxon>
        <taxon>Metazoa</taxon>
        <taxon>Ecdysozoa</taxon>
        <taxon>Arthropoda</taxon>
        <taxon>Hexapoda</taxon>
        <taxon>Insecta</taxon>
        <taxon>Pterygota</taxon>
        <taxon>Neoptera</taxon>
        <taxon>Endopterygota</taxon>
        <taxon>Lepidoptera</taxon>
        <taxon>Glossata</taxon>
        <taxon>Ditrysia</taxon>
        <taxon>Papilionoidea</taxon>
        <taxon>Nymphalidae</taxon>
        <taxon>Nymphalinae</taxon>
        <taxon>Euphydryas</taxon>
    </lineage>
</organism>
<keyword evidence="4" id="KW-0175">Coiled coil</keyword>
<dbReference type="InterPro" id="IPR019787">
    <property type="entry name" value="Znf_PHD-finger"/>
</dbReference>
<evidence type="ECO:0000313" key="8">
    <source>
        <dbReference type="Proteomes" id="UP001153954"/>
    </source>
</evidence>
<evidence type="ECO:0000256" key="3">
    <source>
        <dbReference type="ARBA" id="ARBA00022833"/>
    </source>
</evidence>
<accession>A0AAU9UK15</accession>
<feature type="domain" description="PHD-type" evidence="5">
    <location>
        <begin position="8"/>
        <end position="56"/>
    </location>
</feature>
<dbReference type="SUPFAM" id="SSF57903">
    <property type="entry name" value="FYVE/PHD zinc finger"/>
    <property type="match status" value="1"/>
</dbReference>
<keyword evidence="8" id="KW-1185">Reference proteome</keyword>
<dbReference type="GO" id="GO:0008270">
    <property type="term" value="F:zinc ion binding"/>
    <property type="evidence" value="ECO:0007669"/>
    <property type="project" value="UniProtKB-KW"/>
</dbReference>
<dbReference type="Pfam" id="PF00628">
    <property type="entry name" value="PHD"/>
    <property type="match status" value="1"/>
</dbReference>
<dbReference type="InterPro" id="IPR057251">
    <property type="entry name" value="FP_C"/>
</dbReference>
<evidence type="ECO:0000256" key="4">
    <source>
        <dbReference type="SAM" id="Coils"/>
    </source>
</evidence>
<evidence type="ECO:0000259" key="5">
    <source>
        <dbReference type="Pfam" id="PF00628"/>
    </source>
</evidence>
<dbReference type="AlphaFoldDB" id="A0AAU9UK15"/>
<protein>
    <recommendedName>
        <fullName evidence="9">Zinc finger PHD-type domain-containing protein</fullName>
    </recommendedName>
</protein>
<comment type="caution">
    <text evidence="7">The sequence shown here is derived from an EMBL/GenBank/DDBJ whole genome shotgun (WGS) entry which is preliminary data.</text>
</comment>
<keyword evidence="2" id="KW-0863">Zinc-finger</keyword>
<feature type="coiled-coil region" evidence="4">
    <location>
        <begin position="143"/>
        <end position="191"/>
    </location>
</feature>
<evidence type="ECO:0000256" key="2">
    <source>
        <dbReference type="ARBA" id="ARBA00022771"/>
    </source>
</evidence>
<evidence type="ECO:0008006" key="9">
    <source>
        <dbReference type="Google" id="ProtNLM"/>
    </source>
</evidence>
<proteinExistence type="predicted"/>